<feature type="region of interest" description="Disordered" evidence="1">
    <location>
        <begin position="232"/>
        <end position="299"/>
    </location>
</feature>
<feature type="region of interest" description="Disordered" evidence="1">
    <location>
        <begin position="170"/>
        <end position="203"/>
    </location>
</feature>
<dbReference type="EMBL" id="JBHFFA010000001">
    <property type="protein sequence ID" value="KAL2652021.1"/>
    <property type="molecule type" value="Genomic_DNA"/>
</dbReference>
<feature type="compositionally biased region" description="Polar residues" evidence="1">
    <location>
        <begin position="11"/>
        <end position="27"/>
    </location>
</feature>
<gene>
    <name evidence="3" type="ORF">R1flu_020149</name>
</gene>
<organism evidence="3 4">
    <name type="scientific">Riccia fluitans</name>
    <dbReference type="NCBI Taxonomy" id="41844"/>
    <lineage>
        <taxon>Eukaryota</taxon>
        <taxon>Viridiplantae</taxon>
        <taxon>Streptophyta</taxon>
        <taxon>Embryophyta</taxon>
        <taxon>Marchantiophyta</taxon>
        <taxon>Marchantiopsida</taxon>
        <taxon>Marchantiidae</taxon>
        <taxon>Marchantiales</taxon>
        <taxon>Ricciaceae</taxon>
        <taxon>Riccia</taxon>
    </lineage>
</organism>
<evidence type="ECO:0000313" key="3">
    <source>
        <dbReference type="EMBL" id="KAL2652021.1"/>
    </source>
</evidence>
<proteinExistence type="predicted"/>
<keyword evidence="4" id="KW-1185">Reference proteome</keyword>
<dbReference type="PANTHER" id="PTHR33779:SF1">
    <property type="entry name" value="EXPRESSED PROTEIN"/>
    <property type="match status" value="1"/>
</dbReference>
<feature type="compositionally biased region" description="Polar residues" evidence="1">
    <location>
        <begin position="175"/>
        <end position="188"/>
    </location>
</feature>
<evidence type="ECO:0000313" key="4">
    <source>
        <dbReference type="Proteomes" id="UP001605036"/>
    </source>
</evidence>
<accession>A0ABD1ZKP7</accession>
<dbReference type="InterPro" id="IPR056874">
    <property type="entry name" value="PHD_dom_pln"/>
</dbReference>
<dbReference type="Pfam" id="PF25054">
    <property type="entry name" value="PHD_pln"/>
    <property type="match status" value="1"/>
</dbReference>
<name>A0ABD1ZKP7_9MARC</name>
<protein>
    <recommendedName>
        <fullName evidence="2">PHD-type zinc finger plants domain-containing protein</fullName>
    </recommendedName>
</protein>
<comment type="caution">
    <text evidence="3">The sequence shown here is derived from an EMBL/GenBank/DDBJ whole genome shotgun (WGS) entry which is preliminary data.</text>
</comment>
<reference evidence="3 4" key="1">
    <citation type="submission" date="2024-09" db="EMBL/GenBank/DDBJ databases">
        <title>Chromosome-scale assembly of Riccia fluitans.</title>
        <authorList>
            <person name="Paukszto L."/>
            <person name="Sawicki J."/>
            <person name="Karawczyk K."/>
            <person name="Piernik-Szablinska J."/>
            <person name="Szczecinska M."/>
            <person name="Mazdziarz M."/>
        </authorList>
    </citation>
    <scope>NUCLEOTIDE SEQUENCE [LARGE SCALE GENOMIC DNA]</scope>
    <source>
        <strain evidence="3">Rf_01</strain>
        <tissue evidence="3">Aerial parts of the thallus</tissue>
    </source>
</reference>
<evidence type="ECO:0000256" key="1">
    <source>
        <dbReference type="SAM" id="MobiDB-lite"/>
    </source>
</evidence>
<feature type="compositionally biased region" description="Polar residues" evidence="1">
    <location>
        <begin position="243"/>
        <end position="260"/>
    </location>
</feature>
<dbReference type="AlphaFoldDB" id="A0ABD1ZKP7"/>
<evidence type="ECO:0000259" key="2">
    <source>
        <dbReference type="Pfam" id="PF25054"/>
    </source>
</evidence>
<dbReference type="Proteomes" id="UP001605036">
    <property type="component" value="Unassembled WGS sequence"/>
</dbReference>
<feature type="region of interest" description="Disordered" evidence="1">
    <location>
        <begin position="1"/>
        <end position="41"/>
    </location>
</feature>
<sequence>MIGDMEKSQRQKQVSTDESNNVNSSETELGGGGGGVGSCKQTNEWNTAITRSGLDEQPQFKKPRLESSCVMTMMKPEFEDGAIILRNCEVRTDGDKGQQQQECSTASVGECSTCGDTGFQSELFRCTKCSVRLQHTYCSNSYNPNKRWFIGLCNWCELDVFRSGATTPLGAAKQISGTPTTITANPQGVTKGRDGTSTSSSLEPALERISRSVSAVAIDSLVGAASRLSDHGLTSLREESPPTAATGTSKGVTSRSSKLLSSFDKIENAKRSGPPSCNGAVKTSHKKSQVSSSGGGGEV</sequence>
<dbReference type="PANTHER" id="PTHR33779">
    <property type="entry name" value="EXPRESSED PROTEIN"/>
    <property type="match status" value="1"/>
</dbReference>
<feature type="domain" description="PHD-type zinc finger plants" evidence="2">
    <location>
        <begin position="113"/>
        <end position="156"/>
    </location>
</feature>